<dbReference type="AlphaFoldDB" id="A0A6I8NVB3"/>
<dbReference type="SUPFAM" id="SSF81324">
    <property type="entry name" value="Voltage-gated potassium channels"/>
    <property type="match status" value="1"/>
</dbReference>
<evidence type="ECO:0000256" key="11">
    <source>
        <dbReference type="ARBA" id="ARBA00022882"/>
    </source>
</evidence>
<feature type="domain" description="Ion transport" evidence="24">
    <location>
        <begin position="52"/>
        <end position="284"/>
    </location>
</feature>
<dbReference type="GO" id="GO:0005227">
    <property type="term" value="F:calcium-activated cation channel activity"/>
    <property type="evidence" value="ECO:0007669"/>
    <property type="project" value="InterPro"/>
</dbReference>
<evidence type="ECO:0000256" key="23">
    <source>
        <dbReference type="SAM" id="Phobius"/>
    </source>
</evidence>
<evidence type="ECO:0000256" key="17">
    <source>
        <dbReference type="ARBA" id="ARBA00023303"/>
    </source>
</evidence>
<evidence type="ECO:0000256" key="14">
    <source>
        <dbReference type="ARBA" id="ARBA00023069"/>
    </source>
</evidence>
<keyword evidence="3" id="KW-1003">Cell membrane</keyword>
<name>A0A6I8NVB3_ORNAN</name>
<evidence type="ECO:0000256" key="8">
    <source>
        <dbReference type="ARBA" id="ARBA00022837"/>
    </source>
</evidence>
<dbReference type="InterPro" id="IPR027359">
    <property type="entry name" value="Volt_channel_dom_sf"/>
</dbReference>
<keyword evidence="17" id="KW-0407">Ion channel</keyword>
<dbReference type="InterPro" id="IPR028746">
    <property type="entry name" value="CatSper1"/>
</dbReference>
<evidence type="ECO:0000256" key="21">
    <source>
        <dbReference type="ARBA" id="ARBA00070014"/>
    </source>
</evidence>
<evidence type="ECO:0000256" key="18">
    <source>
        <dbReference type="ARBA" id="ARBA00036634"/>
    </source>
</evidence>
<dbReference type="InterPro" id="IPR005821">
    <property type="entry name" value="Ion_trans_dom"/>
</dbReference>
<accession>A0A6I8NVB3</accession>
<dbReference type="Pfam" id="PF00520">
    <property type="entry name" value="Ion_trans"/>
    <property type="match status" value="1"/>
</dbReference>
<protein>
    <recommendedName>
        <fullName evidence="21">Cation channel sperm-associated protein 1</fullName>
    </recommendedName>
</protein>
<reference evidence="25" key="3">
    <citation type="submission" date="2025-09" db="UniProtKB">
        <authorList>
            <consortium name="Ensembl"/>
        </authorList>
    </citation>
    <scope>IDENTIFICATION</scope>
    <source>
        <strain evidence="25">Glennie</strain>
    </source>
</reference>
<evidence type="ECO:0000256" key="13">
    <source>
        <dbReference type="ARBA" id="ARBA00023065"/>
    </source>
</evidence>
<dbReference type="Gene3D" id="1.10.287.70">
    <property type="match status" value="1"/>
</dbReference>
<dbReference type="Proteomes" id="UP000002279">
    <property type="component" value="Chromosome 3"/>
</dbReference>
<organism evidence="25 26">
    <name type="scientific">Ornithorhynchus anatinus</name>
    <name type="common">Duckbill platypus</name>
    <dbReference type="NCBI Taxonomy" id="9258"/>
    <lineage>
        <taxon>Eukaryota</taxon>
        <taxon>Metazoa</taxon>
        <taxon>Chordata</taxon>
        <taxon>Craniata</taxon>
        <taxon>Vertebrata</taxon>
        <taxon>Euteleostomi</taxon>
        <taxon>Mammalia</taxon>
        <taxon>Monotremata</taxon>
        <taxon>Ornithorhynchidae</taxon>
        <taxon>Ornithorhynchus</taxon>
    </lineage>
</organism>
<evidence type="ECO:0000256" key="16">
    <source>
        <dbReference type="ARBA" id="ARBA00023273"/>
    </source>
</evidence>
<keyword evidence="10" id="KW-0744">Spermatogenesis</keyword>
<keyword evidence="8" id="KW-0106">Calcium</keyword>
<dbReference type="GO" id="GO:0030154">
    <property type="term" value="P:cell differentiation"/>
    <property type="evidence" value="ECO:0007669"/>
    <property type="project" value="UniProtKB-KW"/>
</dbReference>
<evidence type="ECO:0000256" key="1">
    <source>
        <dbReference type="ARBA" id="ARBA00022448"/>
    </source>
</evidence>
<comment type="subcellular location">
    <subcellularLocation>
        <location evidence="19">Cell projection</location>
        <location evidence="19">Cilium</location>
        <location evidence="19">Flagellum membrane</location>
        <topology evidence="19">Multi-pass membrane protein</topology>
    </subcellularLocation>
</comment>
<dbReference type="GeneTree" id="ENSGT00940000162437"/>
<dbReference type="FunFam" id="1.10.287.70:FF:000140">
    <property type="entry name" value="cation channel sperm-associated protein 1"/>
    <property type="match status" value="1"/>
</dbReference>
<feature type="transmembrane region" description="Helical" evidence="23">
    <location>
        <begin position="224"/>
        <end position="245"/>
    </location>
</feature>
<dbReference type="GO" id="GO:0030317">
    <property type="term" value="P:flagellated sperm motility"/>
    <property type="evidence" value="ECO:0000318"/>
    <property type="project" value="GO_Central"/>
</dbReference>
<evidence type="ECO:0000256" key="20">
    <source>
        <dbReference type="ARBA" id="ARBA00061150"/>
    </source>
</evidence>
<keyword evidence="6 23" id="KW-0812">Transmembrane</keyword>
<feature type="transmembrane region" description="Helical" evidence="23">
    <location>
        <begin position="52"/>
        <end position="71"/>
    </location>
</feature>
<dbReference type="InParanoid" id="A0A6I8NVB3"/>
<feature type="transmembrane region" description="Helical" evidence="23">
    <location>
        <begin position="188"/>
        <end position="212"/>
    </location>
</feature>
<dbReference type="Gene3D" id="1.20.120.350">
    <property type="entry name" value="Voltage-gated potassium channels. Chain C"/>
    <property type="match status" value="1"/>
</dbReference>
<dbReference type="GO" id="GO:0060296">
    <property type="term" value="P:regulation of cilium beat frequency involved in ciliary motility"/>
    <property type="evidence" value="ECO:0000318"/>
    <property type="project" value="GO_Central"/>
</dbReference>
<evidence type="ECO:0000256" key="15">
    <source>
        <dbReference type="ARBA" id="ARBA00023136"/>
    </source>
</evidence>
<keyword evidence="5" id="KW-0107">Calcium channel</keyword>
<feature type="transmembrane region" description="Helical" evidence="23">
    <location>
        <begin position="119"/>
        <end position="137"/>
    </location>
</feature>
<dbReference type="GO" id="GO:0007283">
    <property type="term" value="P:spermatogenesis"/>
    <property type="evidence" value="ECO:0000318"/>
    <property type="project" value="GO_Central"/>
</dbReference>
<reference evidence="25" key="2">
    <citation type="submission" date="2025-08" db="UniProtKB">
        <authorList>
            <consortium name="Ensembl"/>
        </authorList>
    </citation>
    <scope>IDENTIFICATION</scope>
    <source>
        <strain evidence="25">Glennie</strain>
    </source>
</reference>
<keyword evidence="4" id="KW-0109">Calcium transport</keyword>
<evidence type="ECO:0000256" key="12">
    <source>
        <dbReference type="ARBA" id="ARBA00022989"/>
    </source>
</evidence>
<dbReference type="FunFam" id="1.20.120.350:FF:000078">
    <property type="entry name" value="Cation channel sperm associated 1"/>
    <property type="match status" value="1"/>
</dbReference>
<evidence type="ECO:0000256" key="2">
    <source>
        <dbReference type="ARBA" id="ARBA00022473"/>
    </source>
</evidence>
<dbReference type="PANTHER" id="PTHR47193">
    <property type="entry name" value="CATION CHANNEL SPERM-ASSOCIATED PROTEIN 1"/>
    <property type="match status" value="1"/>
</dbReference>
<keyword evidence="2" id="KW-0217">Developmental protein</keyword>
<dbReference type="GO" id="GO:0005245">
    <property type="term" value="F:voltage-gated calcium channel activity"/>
    <property type="evidence" value="ECO:0000318"/>
    <property type="project" value="GO_Central"/>
</dbReference>
<dbReference type="GO" id="GO:0036126">
    <property type="term" value="C:sperm flagellum"/>
    <property type="evidence" value="ECO:0007669"/>
    <property type="project" value="UniProtKB-ARBA"/>
</dbReference>
<evidence type="ECO:0000256" key="4">
    <source>
        <dbReference type="ARBA" id="ARBA00022568"/>
    </source>
</evidence>
<keyword evidence="14" id="KW-0969">Cilium</keyword>
<reference evidence="25 26" key="1">
    <citation type="journal article" date="2008" name="Nature">
        <title>Genome analysis of the platypus reveals unique signatures of evolution.</title>
        <authorList>
            <person name="Warren W.C."/>
            <person name="Hillier L.W."/>
            <person name="Marshall Graves J.A."/>
            <person name="Birney E."/>
            <person name="Ponting C.P."/>
            <person name="Grutzner F."/>
            <person name="Belov K."/>
            <person name="Miller W."/>
            <person name="Clarke L."/>
            <person name="Chinwalla A.T."/>
            <person name="Yang S.P."/>
            <person name="Heger A."/>
            <person name="Locke D.P."/>
            <person name="Miethke P."/>
            <person name="Waters P.D."/>
            <person name="Veyrunes F."/>
            <person name="Fulton L."/>
            <person name="Fulton B."/>
            <person name="Graves T."/>
            <person name="Wallis J."/>
            <person name="Puente X.S."/>
            <person name="Lopez-Otin C."/>
            <person name="Ordonez G.R."/>
            <person name="Eichler E.E."/>
            <person name="Chen L."/>
            <person name="Cheng Z."/>
            <person name="Deakin J.E."/>
            <person name="Alsop A."/>
            <person name="Thompson K."/>
            <person name="Kirby P."/>
            <person name="Papenfuss A.T."/>
            <person name="Wakefield M.J."/>
            <person name="Olender T."/>
            <person name="Lancet D."/>
            <person name="Huttley G.A."/>
            <person name="Smit A.F."/>
            <person name="Pask A."/>
            <person name="Temple-Smith P."/>
            <person name="Batzer M.A."/>
            <person name="Walker J.A."/>
            <person name="Konkel M.K."/>
            <person name="Harris R.S."/>
            <person name="Whittington C.M."/>
            <person name="Wong E.S."/>
            <person name="Gemmell N.J."/>
            <person name="Buschiazzo E."/>
            <person name="Vargas Jentzsch I.M."/>
            <person name="Merkel A."/>
            <person name="Schmitz J."/>
            <person name="Zemann A."/>
            <person name="Churakov G."/>
            <person name="Kriegs J.O."/>
            <person name="Brosius J."/>
            <person name="Murchison E.P."/>
            <person name="Sachidanandam R."/>
            <person name="Smith C."/>
            <person name="Hannon G.J."/>
            <person name="Tsend-Ayush E."/>
            <person name="McMillan D."/>
            <person name="Attenborough R."/>
            <person name="Rens W."/>
            <person name="Ferguson-Smith M."/>
            <person name="Lefevre C.M."/>
            <person name="Sharp J.A."/>
            <person name="Nicholas K.R."/>
            <person name="Ray D.A."/>
            <person name="Kube M."/>
            <person name="Reinhardt R."/>
            <person name="Pringle T.H."/>
            <person name="Taylor J."/>
            <person name="Jones R.C."/>
            <person name="Nixon B."/>
            <person name="Dacheux J.L."/>
            <person name="Niwa H."/>
            <person name="Sekita Y."/>
            <person name="Huang X."/>
            <person name="Stark A."/>
            <person name="Kheradpour P."/>
            <person name="Kellis M."/>
            <person name="Flicek P."/>
            <person name="Chen Y."/>
            <person name="Webber C."/>
            <person name="Hardison R."/>
            <person name="Nelson J."/>
            <person name="Hallsworth-Pepin K."/>
            <person name="Delehaunty K."/>
            <person name="Markovic C."/>
            <person name="Minx P."/>
            <person name="Feng Y."/>
            <person name="Kremitzki C."/>
            <person name="Mitreva M."/>
            <person name="Glasscock J."/>
            <person name="Wylie T."/>
            <person name="Wohldmann P."/>
            <person name="Thiru P."/>
            <person name="Nhan M.N."/>
            <person name="Pohl C.S."/>
            <person name="Smith S.M."/>
            <person name="Hou S."/>
            <person name="Nefedov M."/>
            <person name="de Jong P.J."/>
            <person name="Renfree M.B."/>
            <person name="Mardis E.R."/>
            <person name="Wilson R.K."/>
        </authorList>
    </citation>
    <scope>NUCLEOTIDE SEQUENCE [LARGE SCALE GENOMIC DNA]</scope>
    <source>
        <strain evidence="25 26">Glennie</strain>
    </source>
</reference>
<feature type="transmembrane region" description="Helical" evidence="23">
    <location>
        <begin position="251"/>
        <end position="279"/>
    </location>
</feature>
<evidence type="ECO:0000256" key="7">
    <source>
        <dbReference type="ARBA" id="ARBA00022782"/>
    </source>
</evidence>
<comment type="catalytic activity">
    <reaction evidence="18">
        <text>Ca(2+)(in) = Ca(2+)(out)</text>
        <dbReference type="Rhea" id="RHEA:29671"/>
        <dbReference type="ChEBI" id="CHEBI:29108"/>
    </reaction>
</comment>
<dbReference type="Ensembl" id="ENSOANT00000052905.1">
    <property type="protein sequence ID" value="ENSOANP00000045062.1"/>
    <property type="gene ID" value="ENSOANG00000044919.1"/>
</dbReference>
<evidence type="ECO:0000256" key="10">
    <source>
        <dbReference type="ARBA" id="ARBA00022871"/>
    </source>
</evidence>
<sequence length="403" mass="46387">PRASRLSSLLWKMGIESQDPWSQKRMLHKLLALMTMKLDKLRQLFKKLIQSPFFEAFVLSVVSINAMVLVAQTFAEVEIRGEWYFTAADSVFLSIYLLEAALKLIALGSSYFHNYWNNLDFFITIMALLDFVLPQIYNAMTIRHAGTNTFRVLKVFKGVRALRTFWVLRRLRFLNSLQEVTGTLARSLASIGAILVLMFICLFLFSVILRALFRNTDPKRFQSLFTTLFTLFTMLTLDDWSLIYMDSRAKGAWFIVPILMVYIIIQYFIFLNLVVAVLVDNFQMELLKGLEKEKQEKYDRWMDGMDGRTDGRRDGWLGSSPYRQQQLHLMFLQLIAGVEVQQQQFRSQTAITDEIVDTVFEVPAGRPEGRGGRGRSRGGGRPQNGCPRGTRNSNNNDDDDGIC</sequence>
<keyword evidence="7" id="KW-0221">Differentiation</keyword>
<keyword evidence="13" id="KW-0406">Ion transport</keyword>
<dbReference type="GO" id="GO:0006816">
    <property type="term" value="P:calcium ion transport"/>
    <property type="evidence" value="ECO:0000318"/>
    <property type="project" value="GO_Central"/>
</dbReference>
<evidence type="ECO:0000313" key="26">
    <source>
        <dbReference type="Proteomes" id="UP000002279"/>
    </source>
</evidence>
<dbReference type="PANTHER" id="PTHR47193:SF1">
    <property type="entry name" value="CATION CHANNEL SPERM-ASSOCIATED PROTEIN 1"/>
    <property type="match status" value="1"/>
</dbReference>
<keyword evidence="26" id="KW-1185">Reference proteome</keyword>
<dbReference type="GO" id="GO:0036128">
    <property type="term" value="C:CatSper complex"/>
    <property type="evidence" value="ECO:0000318"/>
    <property type="project" value="GO_Central"/>
</dbReference>
<dbReference type="OMA" id="WFFSAMD"/>
<evidence type="ECO:0000313" key="25">
    <source>
        <dbReference type="Ensembl" id="ENSOANP00000045062.1"/>
    </source>
</evidence>
<comment type="similarity">
    <text evidence="20">Belongs to the cation channel sperm-associated (TC 1.A.1.19) family.</text>
</comment>
<keyword evidence="12 23" id="KW-1133">Transmembrane helix</keyword>
<evidence type="ECO:0000256" key="6">
    <source>
        <dbReference type="ARBA" id="ARBA00022692"/>
    </source>
</evidence>
<keyword evidence="11" id="KW-0851">Voltage-gated channel</keyword>
<feature type="transmembrane region" description="Helical" evidence="23">
    <location>
        <begin position="83"/>
        <end position="107"/>
    </location>
</feature>
<evidence type="ECO:0000256" key="5">
    <source>
        <dbReference type="ARBA" id="ARBA00022673"/>
    </source>
</evidence>
<dbReference type="Bgee" id="ENSOANG00000044919">
    <property type="expression patterns" value="Expressed in testis and 1 other cell type or tissue"/>
</dbReference>
<evidence type="ECO:0000256" key="19">
    <source>
        <dbReference type="ARBA" id="ARBA00060429"/>
    </source>
</evidence>
<proteinExistence type="inferred from homology"/>
<evidence type="ECO:0000256" key="22">
    <source>
        <dbReference type="SAM" id="MobiDB-lite"/>
    </source>
</evidence>
<evidence type="ECO:0000256" key="9">
    <source>
        <dbReference type="ARBA" id="ARBA00022846"/>
    </source>
</evidence>
<evidence type="ECO:0000256" key="3">
    <source>
        <dbReference type="ARBA" id="ARBA00022475"/>
    </source>
</evidence>
<keyword evidence="9" id="KW-0282">Flagellum</keyword>
<keyword evidence="15 23" id="KW-0472">Membrane</keyword>
<feature type="region of interest" description="Disordered" evidence="22">
    <location>
        <begin position="362"/>
        <end position="403"/>
    </location>
</feature>
<keyword evidence="16" id="KW-0966">Cell projection</keyword>
<keyword evidence="1" id="KW-0813">Transport</keyword>
<evidence type="ECO:0000259" key="24">
    <source>
        <dbReference type="Pfam" id="PF00520"/>
    </source>
</evidence>